<evidence type="ECO:0000256" key="1">
    <source>
        <dbReference type="SAM" id="MobiDB-lite"/>
    </source>
</evidence>
<evidence type="ECO:0000256" key="3">
    <source>
        <dbReference type="SAM" id="SignalP"/>
    </source>
</evidence>
<feature type="region of interest" description="Disordered" evidence="1">
    <location>
        <begin position="407"/>
        <end position="427"/>
    </location>
</feature>
<dbReference type="Proteomes" id="UP000683360">
    <property type="component" value="Unassembled WGS sequence"/>
</dbReference>
<feature type="signal peptide" evidence="3">
    <location>
        <begin position="1"/>
        <end position="22"/>
    </location>
</feature>
<keyword evidence="5" id="KW-1185">Reference proteome</keyword>
<evidence type="ECO:0000313" key="5">
    <source>
        <dbReference type="Proteomes" id="UP000683360"/>
    </source>
</evidence>
<feature type="transmembrane region" description="Helical" evidence="2">
    <location>
        <begin position="293"/>
        <end position="314"/>
    </location>
</feature>
<evidence type="ECO:0000256" key="2">
    <source>
        <dbReference type="SAM" id="Phobius"/>
    </source>
</evidence>
<keyword evidence="2" id="KW-0812">Transmembrane</keyword>
<reference evidence="4" key="1">
    <citation type="submission" date="2021-03" db="EMBL/GenBank/DDBJ databases">
        <authorList>
            <person name="Bekaert M."/>
        </authorList>
    </citation>
    <scope>NUCLEOTIDE SEQUENCE</scope>
</reference>
<proteinExistence type="predicted"/>
<gene>
    <name evidence="4" type="ORF">MEDL_38253</name>
</gene>
<keyword evidence="3" id="KW-0732">Signal</keyword>
<feature type="chain" id="PRO_5035939830" description="C-type lectin domain-containing protein" evidence="3">
    <location>
        <begin position="23"/>
        <end position="427"/>
    </location>
</feature>
<dbReference type="OrthoDB" id="10511917at2759"/>
<dbReference type="SUPFAM" id="SSF56436">
    <property type="entry name" value="C-type lectin-like"/>
    <property type="match status" value="1"/>
</dbReference>
<evidence type="ECO:0000313" key="4">
    <source>
        <dbReference type="EMBL" id="CAG2225096.1"/>
    </source>
</evidence>
<evidence type="ECO:0008006" key="6">
    <source>
        <dbReference type="Google" id="ProtNLM"/>
    </source>
</evidence>
<dbReference type="InterPro" id="IPR016187">
    <property type="entry name" value="CTDL_fold"/>
</dbReference>
<feature type="compositionally biased region" description="Basic and acidic residues" evidence="1">
    <location>
        <begin position="412"/>
        <end position="421"/>
    </location>
</feature>
<dbReference type="AlphaFoldDB" id="A0A8S3SUQ0"/>
<protein>
    <recommendedName>
        <fullName evidence="6">C-type lectin domain-containing protein</fullName>
    </recommendedName>
</protein>
<accession>A0A8S3SUQ0</accession>
<keyword evidence="2" id="KW-0472">Membrane</keyword>
<name>A0A8S3SUQ0_MYTED</name>
<organism evidence="4 5">
    <name type="scientific">Mytilus edulis</name>
    <name type="common">Blue mussel</name>
    <dbReference type="NCBI Taxonomy" id="6550"/>
    <lineage>
        <taxon>Eukaryota</taxon>
        <taxon>Metazoa</taxon>
        <taxon>Spiralia</taxon>
        <taxon>Lophotrochozoa</taxon>
        <taxon>Mollusca</taxon>
        <taxon>Bivalvia</taxon>
        <taxon>Autobranchia</taxon>
        <taxon>Pteriomorphia</taxon>
        <taxon>Mytilida</taxon>
        <taxon>Mytiloidea</taxon>
        <taxon>Mytilidae</taxon>
        <taxon>Mytilinae</taxon>
        <taxon>Mytilus</taxon>
    </lineage>
</organism>
<dbReference type="EMBL" id="CAJPWZ010001836">
    <property type="protein sequence ID" value="CAG2225096.1"/>
    <property type="molecule type" value="Genomic_DNA"/>
</dbReference>
<comment type="caution">
    <text evidence="4">The sequence shown here is derived from an EMBL/GenBank/DDBJ whole genome shotgun (WGS) entry which is preliminary data.</text>
</comment>
<keyword evidence="2" id="KW-1133">Transmembrane helix</keyword>
<sequence length="427" mass="49066">MKQIKVIVSVFLALWQSEEMTTQNVTFYNINKSWKDAVYHCALQGGVLESNVTLLREQTEIQNSDEGVWIGKFTTLTNWTYIRGCYLINENFQHFQLELSNSVELQCQMLCNEFKFYSIKGEDCFCIDDIHSFVRSNNCNCVGCYKVWEHGLPDFGTTDRKDRCIATDGCDSGKLRRSYENCNYNFYVNCGNNNFGILVLFNDIKIMMQNLDIVTQTTRRPQKNVKDKALFIKWYSDSLCDSPGIQRKHWTSGTRHDETFCIRKSWTDEDKGDVISIPNLSIVPQNNAEFDDWGSIAAGIITSTIVLTVSILLIRLQFVSDYQKEKQTIHKSQNPCPVQDLDELHINNDTFQTAVDHDIDVGNDSPPYEILSRHPAVNSTYDCLNVNCTPESENVYINTNKSAISTSDFNETDSKLHEQNQRVKQKN</sequence>